<accession>A0A9N9EFN8</accession>
<organism evidence="1 2">
    <name type="scientific">Funneliformis caledonium</name>
    <dbReference type="NCBI Taxonomy" id="1117310"/>
    <lineage>
        <taxon>Eukaryota</taxon>
        <taxon>Fungi</taxon>
        <taxon>Fungi incertae sedis</taxon>
        <taxon>Mucoromycota</taxon>
        <taxon>Glomeromycotina</taxon>
        <taxon>Glomeromycetes</taxon>
        <taxon>Glomerales</taxon>
        <taxon>Glomeraceae</taxon>
        <taxon>Funneliformis</taxon>
    </lineage>
</organism>
<keyword evidence="2" id="KW-1185">Reference proteome</keyword>
<protein>
    <submittedName>
        <fullName evidence="1">11004_t:CDS:1</fullName>
    </submittedName>
</protein>
<name>A0A9N9EFN8_9GLOM</name>
<evidence type="ECO:0000313" key="1">
    <source>
        <dbReference type="EMBL" id="CAG8672991.1"/>
    </source>
</evidence>
<sequence>NTNYMIGIIDGAVAKFNQLFKTNTFQIPCALHIAHIISTNFEEIAFGKTSATIGFTKEKHSFNLLYFV</sequence>
<dbReference type="OrthoDB" id="2397850at2759"/>
<dbReference type="AlphaFoldDB" id="A0A9N9EFN8"/>
<feature type="non-terminal residue" evidence="1">
    <location>
        <position position="1"/>
    </location>
</feature>
<dbReference type="EMBL" id="CAJVPQ010005614">
    <property type="protein sequence ID" value="CAG8672991.1"/>
    <property type="molecule type" value="Genomic_DNA"/>
</dbReference>
<reference evidence="1" key="1">
    <citation type="submission" date="2021-06" db="EMBL/GenBank/DDBJ databases">
        <authorList>
            <person name="Kallberg Y."/>
            <person name="Tangrot J."/>
            <person name="Rosling A."/>
        </authorList>
    </citation>
    <scope>NUCLEOTIDE SEQUENCE</scope>
    <source>
        <strain evidence="1">UK204</strain>
    </source>
</reference>
<proteinExistence type="predicted"/>
<dbReference type="Proteomes" id="UP000789570">
    <property type="component" value="Unassembled WGS sequence"/>
</dbReference>
<evidence type="ECO:0000313" key="2">
    <source>
        <dbReference type="Proteomes" id="UP000789570"/>
    </source>
</evidence>
<comment type="caution">
    <text evidence="1">The sequence shown here is derived from an EMBL/GenBank/DDBJ whole genome shotgun (WGS) entry which is preliminary data.</text>
</comment>
<gene>
    <name evidence="1" type="ORF">FCALED_LOCUS12114</name>
</gene>